<evidence type="ECO:0000313" key="3">
    <source>
        <dbReference type="Proteomes" id="UP001362999"/>
    </source>
</evidence>
<evidence type="ECO:0000256" key="1">
    <source>
        <dbReference type="SAM" id="MobiDB-lite"/>
    </source>
</evidence>
<name>A0AAW0D031_9AGAR</name>
<organism evidence="2 3">
    <name type="scientific">Favolaschia claudopus</name>
    <dbReference type="NCBI Taxonomy" id="2862362"/>
    <lineage>
        <taxon>Eukaryota</taxon>
        <taxon>Fungi</taxon>
        <taxon>Dikarya</taxon>
        <taxon>Basidiomycota</taxon>
        <taxon>Agaricomycotina</taxon>
        <taxon>Agaricomycetes</taxon>
        <taxon>Agaricomycetidae</taxon>
        <taxon>Agaricales</taxon>
        <taxon>Marasmiineae</taxon>
        <taxon>Mycenaceae</taxon>
        <taxon>Favolaschia</taxon>
    </lineage>
</organism>
<proteinExistence type="predicted"/>
<dbReference type="EMBL" id="JAWWNJ010000011">
    <property type="protein sequence ID" value="KAK7044409.1"/>
    <property type="molecule type" value="Genomic_DNA"/>
</dbReference>
<reference evidence="2 3" key="1">
    <citation type="journal article" date="2024" name="J Genomics">
        <title>Draft genome sequencing and assembly of Favolaschia claudopus CIRM-BRFM 2984 isolated from oak limbs.</title>
        <authorList>
            <person name="Navarro D."/>
            <person name="Drula E."/>
            <person name="Chaduli D."/>
            <person name="Cazenave R."/>
            <person name="Ahrendt S."/>
            <person name="Wang J."/>
            <person name="Lipzen A."/>
            <person name="Daum C."/>
            <person name="Barry K."/>
            <person name="Grigoriev I.V."/>
            <person name="Favel A."/>
            <person name="Rosso M.N."/>
            <person name="Martin F."/>
        </authorList>
    </citation>
    <scope>NUCLEOTIDE SEQUENCE [LARGE SCALE GENOMIC DNA]</scope>
    <source>
        <strain evidence="2 3">CIRM-BRFM 2984</strain>
    </source>
</reference>
<accession>A0AAW0D031</accession>
<sequence length="188" mass="21265">MPGLLPPSPPRRAAALFPRHAVSTSRERNYLNFGRRQANPRPRRIQQRVPPPLLSTCVVAAVTVAPRSGAIPRHDVSTSRKWDLRLSRRQANAAHDFSSSETCSPQPPPQIQDSRFRLPPSDMARPFTDQNLSAARPSSSPPSPASKIRHFERRFQRFFFPLRGPRLVINANIPFGKFEISRSRKQGF</sequence>
<dbReference type="Proteomes" id="UP001362999">
    <property type="component" value="Unassembled WGS sequence"/>
</dbReference>
<evidence type="ECO:0000313" key="2">
    <source>
        <dbReference type="EMBL" id="KAK7044409.1"/>
    </source>
</evidence>
<feature type="region of interest" description="Disordered" evidence="1">
    <location>
        <begin position="90"/>
        <end position="147"/>
    </location>
</feature>
<dbReference type="AlphaFoldDB" id="A0AAW0D031"/>
<gene>
    <name evidence="2" type="ORF">R3P38DRAFT_3176665</name>
</gene>
<keyword evidence="3" id="KW-1185">Reference proteome</keyword>
<comment type="caution">
    <text evidence="2">The sequence shown here is derived from an EMBL/GenBank/DDBJ whole genome shotgun (WGS) entry which is preliminary data.</text>
</comment>
<protein>
    <submittedName>
        <fullName evidence="2">Uncharacterized protein</fullName>
    </submittedName>
</protein>